<evidence type="ECO:0000256" key="9">
    <source>
        <dbReference type="ARBA" id="ARBA00022737"/>
    </source>
</evidence>
<evidence type="ECO:0000256" key="10">
    <source>
        <dbReference type="ARBA" id="ARBA00023242"/>
    </source>
</evidence>
<keyword evidence="7" id="KW-0853">WD repeat</keyword>
<comment type="similarity">
    <text evidence="4">Belongs to the WD repeat ELP2 family.</text>
</comment>
<dbReference type="Proteomes" id="UP001209878">
    <property type="component" value="Unassembled WGS sequence"/>
</dbReference>
<dbReference type="GO" id="GO:0002098">
    <property type="term" value="P:tRNA wobble uridine modification"/>
    <property type="evidence" value="ECO:0007669"/>
    <property type="project" value="InterPro"/>
</dbReference>
<gene>
    <name evidence="11" type="ORF">NP493_1164g00006</name>
</gene>
<reference evidence="11" key="1">
    <citation type="journal article" date="2023" name="Mol. Biol. Evol.">
        <title>Third-Generation Sequencing Reveals the Adaptive Role of the Epigenome in Three Deep-Sea Polychaetes.</title>
        <authorList>
            <person name="Perez M."/>
            <person name="Aroh O."/>
            <person name="Sun Y."/>
            <person name="Lan Y."/>
            <person name="Juniper S.K."/>
            <person name="Young C.R."/>
            <person name="Angers B."/>
            <person name="Qian P.Y."/>
        </authorList>
    </citation>
    <scope>NUCLEOTIDE SEQUENCE</scope>
    <source>
        <strain evidence="11">R07B-5</strain>
    </source>
</reference>
<keyword evidence="12" id="KW-1185">Reference proteome</keyword>
<dbReference type="SUPFAM" id="SSF50978">
    <property type="entry name" value="WD40 repeat-like"/>
    <property type="match status" value="3"/>
</dbReference>
<accession>A0AAD9KE76</accession>
<sequence length="846" mass="94096">MAAVETCYTSCGCNRTPHCVDWGKNGLVCFGACRSVALCKPEFPSSVIATLAGHKGRVESVQWIRKPNSEAEDELISASADCSAIVWQNQGCGTKFEATATLKGHSATVTMATGIYVLGGLPDCMRTLVATTSADSSVRVWQRTARDEEFQMLQSISFGSGFALCLEWVLLPDISKPLLACGCDDTRVHLFVEDDTQFSVVHQLWGHEDWIRDLSVTIDDTGDVLLASCAQDCYIRVWRISRRHLVAGAASTERSIDELLQGEEIKLKETVFSFLQKGEHISYAVTLESVMQGHENWIYSIQWEPEISKGGGRHQPMCLLSASMDKTVIIWRPDPEMGVWIEKVRVGDVGGNSLGFYGGVFSPDGQSILAYGYQGAFQMWRQQTDTTLCVPVVTSGGHFGPLQDLVWQPDTGQFVLTVSVDQTARLHSYWTAEDDRQSAWHEIARPQIHGYDLQCITMIDKFSFACGADEKVVRVFKAPVNFIDNFRRLCSTDMEKDMCDKQYYEGLPEGASVPALGLSNKAIYLEQVATQDKELYGAGDLRPQLNPQYSEAYFAPLQLSEPPTEGDLLQNTLWPEIQKLYGHGFEIFALACHPNGTVLASACKASKTEHAAVILWDVVTWKSVCHLEAHSLTVTRLAFSHSGDELLSVSRDRTWSLFRHRPSEAAESEPLYTRVAFTDKKSSLHTRIIWTCAWSHDDHYFVTVSRDKKAIIWGRGPQGGAACLGDYRACSMPLDLGDSVTAVDFAPVLCNNCYLLAFGLDGGEVVLYKWISEQPQTTSSWTKCVRLEQSEAHHLTVKQLRFRPQLGTLGDRKEEGSEVSEQCHLQLASCGMDHALKIYTVHLDKL</sequence>
<dbReference type="InterPro" id="IPR015943">
    <property type="entry name" value="WD40/YVTN_repeat-like_dom_sf"/>
</dbReference>
<organism evidence="11 12">
    <name type="scientific">Ridgeia piscesae</name>
    <name type="common">Tubeworm</name>
    <dbReference type="NCBI Taxonomy" id="27915"/>
    <lineage>
        <taxon>Eukaryota</taxon>
        <taxon>Metazoa</taxon>
        <taxon>Spiralia</taxon>
        <taxon>Lophotrochozoa</taxon>
        <taxon>Annelida</taxon>
        <taxon>Polychaeta</taxon>
        <taxon>Sedentaria</taxon>
        <taxon>Canalipalpata</taxon>
        <taxon>Sabellida</taxon>
        <taxon>Siboglinidae</taxon>
        <taxon>Ridgeia</taxon>
    </lineage>
</organism>
<evidence type="ECO:0000256" key="5">
    <source>
        <dbReference type="ARBA" id="ARBA00020267"/>
    </source>
</evidence>
<name>A0AAD9KE76_RIDPI</name>
<dbReference type="EMBL" id="JAODUO010001162">
    <property type="protein sequence ID" value="KAK2170074.1"/>
    <property type="molecule type" value="Genomic_DNA"/>
</dbReference>
<dbReference type="FunFam" id="2.130.10.10:FF:000575">
    <property type="entry name" value="Elongator acetyltransferase complex subunit 2"/>
    <property type="match status" value="1"/>
</dbReference>
<comment type="caution">
    <text evidence="11">The sequence shown here is derived from an EMBL/GenBank/DDBJ whole genome shotgun (WGS) entry which is preliminary data.</text>
</comment>
<evidence type="ECO:0000256" key="6">
    <source>
        <dbReference type="ARBA" id="ARBA00022490"/>
    </source>
</evidence>
<dbReference type="InterPro" id="IPR001680">
    <property type="entry name" value="WD40_rpt"/>
</dbReference>
<evidence type="ECO:0000256" key="7">
    <source>
        <dbReference type="ARBA" id="ARBA00022574"/>
    </source>
</evidence>
<dbReference type="Gene3D" id="2.130.10.10">
    <property type="entry name" value="YVTN repeat-like/Quinoprotein amine dehydrogenase"/>
    <property type="match status" value="5"/>
</dbReference>
<dbReference type="SMART" id="SM00320">
    <property type="entry name" value="WD40"/>
    <property type="match status" value="9"/>
</dbReference>
<dbReference type="GO" id="GO:0005634">
    <property type="term" value="C:nucleus"/>
    <property type="evidence" value="ECO:0007669"/>
    <property type="project" value="UniProtKB-SubCell"/>
</dbReference>
<protein>
    <recommendedName>
        <fullName evidence="5">Elongator complex protein 2</fullName>
    </recommendedName>
</protein>
<keyword evidence="8" id="KW-0819">tRNA processing</keyword>
<keyword evidence="9" id="KW-0677">Repeat</keyword>
<proteinExistence type="inferred from homology"/>
<evidence type="ECO:0000256" key="2">
    <source>
        <dbReference type="ARBA" id="ARBA00004496"/>
    </source>
</evidence>
<comment type="pathway">
    <text evidence="3">tRNA modification; 5-methoxycarbonylmethyl-2-thiouridine-tRNA biosynthesis.</text>
</comment>
<evidence type="ECO:0000256" key="8">
    <source>
        <dbReference type="ARBA" id="ARBA00022694"/>
    </source>
</evidence>
<dbReference type="PANTHER" id="PTHR44111">
    <property type="entry name" value="ELONGATOR COMPLEX PROTEIN 2"/>
    <property type="match status" value="1"/>
</dbReference>
<dbReference type="Pfam" id="PF00400">
    <property type="entry name" value="WD40"/>
    <property type="match status" value="7"/>
</dbReference>
<evidence type="ECO:0000256" key="4">
    <source>
        <dbReference type="ARBA" id="ARBA00005881"/>
    </source>
</evidence>
<evidence type="ECO:0000256" key="1">
    <source>
        <dbReference type="ARBA" id="ARBA00004123"/>
    </source>
</evidence>
<comment type="subcellular location">
    <subcellularLocation>
        <location evidence="2">Cytoplasm</location>
    </subcellularLocation>
    <subcellularLocation>
        <location evidence="1">Nucleus</location>
    </subcellularLocation>
</comment>
<dbReference type="PANTHER" id="PTHR44111:SF1">
    <property type="entry name" value="ELONGATOR COMPLEX PROTEIN 2"/>
    <property type="match status" value="1"/>
</dbReference>
<dbReference type="AlphaFoldDB" id="A0AAD9KE76"/>
<dbReference type="FunFam" id="2.130.10.10:FF:001709">
    <property type="entry name" value="Elongator complex protein 2"/>
    <property type="match status" value="1"/>
</dbReference>
<dbReference type="InterPro" id="IPR036322">
    <property type="entry name" value="WD40_repeat_dom_sf"/>
</dbReference>
<dbReference type="GO" id="GO:0033588">
    <property type="term" value="C:elongator holoenzyme complex"/>
    <property type="evidence" value="ECO:0007669"/>
    <property type="project" value="InterPro"/>
</dbReference>
<dbReference type="InterPro" id="IPR037289">
    <property type="entry name" value="Elp2"/>
</dbReference>
<keyword evidence="6" id="KW-0963">Cytoplasm</keyword>
<dbReference type="GO" id="GO:0005737">
    <property type="term" value="C:cytoplasm"/>
    <property type="evidence" value="ECO:0007669"/>
    <property type="project" value="UniProtKB-SubCell"/>
</dbReference>
<keyword evidence="10" id="KW-0539">Nucleus</keyword>
<evidence type="ECO:0000256" key="3">
    <source>
        <dbReference type="ARBA" id="ARBA00005043"/>
    </source>
</evidence>
<evidence type="ECO:0000313" key="11">
    <source>
        <dbReference type="EMBL" id="KAK2170074.1"/>
    </source>
</evidence>
<evidence type="ECO:0000313" key="12">
    <source>
        <dbReference type="Proteomes" id="UP001209878"/>
    </source>
</evidence>